<evidence type="ECO:0000313" key="3">
    <source>
        <dbReference type="Proteomes" id="UP001369815"/>
    </source>
</evidence>
<reference evidence="2 3" key="1">
    <citation type="journal article" date="2024" name="Front Chem Biol">
        <title>Unveiling the potential of Daldinia eschscholtzii MFLUCC 19-0629 through bioactivity and bioinformatics studies for enhanced sustainable agriculture production.</title>
        <authorList>
            <person name="Brooks S."/>
            <person name="Weaver J.A."/>
            <person name="Klomchit A."/>
            <person name="Alharthi S.A."/>
            <person name="Onlamun T."/>
            <person name="Nurani R."/>
            <person name="Vong T.K."/>
            <person name="Alberti F."/>
            <person name="Greco C."/>
        </authorList>
    </citation>
    <scope>NUCLEOTIDE SEQUENCE [LARGE SCALE GENOMIC DNA]</scope>
    <source>
        <strain evidence="2">MFLUCC 19-0629</strain>
    </source>
</reference>
<accession>A0AAX6MEB3</accession>
<keyword evidence="3" id="KW-1185">Reference proteome</keyword>
<name>A0AAX6MEB3_9PEZI</name>
<evidence type="ECO:0008006" key="4">
    <source>
        <dbReference type="Google" id="ProtNLM"/>
    </source>
</evidence>
<dbReference type="AlphaFoldDB" id="A0AAX6MEB3"/>
<organism evidence="2 3">
    <name type="scientific">Daldinia eschscholtzii</name>
    <dbReference type="NCBI Taxonomy" id="292717"/>
    <lineage>
        <taxon>Eukaryota</taxon>
        <taxon>Fungi</taxon>
        <taxon>Dikarya</taxon>
        <taxon>Ascomycota</taxon>
        <taxon>Pezizomycotina</taxon>
        <taxon>Sordariomycetes</taxon>
        <taxon>Xylariomycetidae</taxon>
        <taxon>Xylariales</taxon>
        <taxon>Hypoxylaceae</taxon>
        <taxon>Daldinia</taxon>
    </lineage>
</organism>
<evidence type="ECO:0000256" key="1">
    <source>
        <dbReference type="SAM" id="MobiDB-lite"/>
    </source>
</evidence>
<dbReference type="SUPFAM" id="SSF56112">
    <property type="entry name" value="Protein kinase-like (PK-like)"/>
    <property type="match status" value="1"/>
</dbReference>
<feature type="compositionally biased region" description="Acidic residues" evidence="1">
    <location>
        <begin position="441"/>
        <end position="450"/>
    </location>
</feature>
<protein>
    <recommendedName>
        <fullName evidence="4">Protein kinase domain-containing protein</fullName>
    </recommendedName>
</protein>
<dbReference type="EMBL" id="JBANMG010000008">
    <property type="protein sequence ID" value="KAK6950531.1"/>
    <property type="molecule type" value="Genomic_DNA"/>
</dbReference>
<sequence length="517" mass="57574">MPRNLNQLKQNFSNPASKWKYEALESFSPRSVVVRMGVKEGMVTKTRYRRLVIKRAVSDTSEDTLRNEIETIQSIHPAEHIIHPLVTHEYPPLPNEVEGAGGGGAGGNGPAENAADELVRLFRRVRLGAREAIRDPHIPSRLRRGREDRRMTTRRVIKEANLTALNDYPYMVTEYLENGNLDRMLLRASFHRRPVPNRVLWSLALCRMAYGRPSAEDRAAARRGEIPEPRLETIPPNAGNPRGLIHGSIVKTNLVFGSTGGFLEHGLVPSLKLIDFSQAYMLEDAGALKRNLYFMGQLLFVLALGDYSNEFLEESIMNPTVQNGIMTTATLLYELEQGDIIDMDLKNLIGFWMAVEPDMLVNLQHTLPLVEQAVATRNEAFYAGVPRETDASVRAFLQIMLYDADDTPPPWIQAVEAIPPVPLPLIFPPPDGFGDGPDGPDGPDDDDGDDFGFGPGPMDFHAPPDFQDPGDGPGNHPVGVPFPQVDPQPPLGPEHNFDIYEDEEDQENADPHDDLYD</sequence>
<dbReference type="InterPro" id="IPR011009">
    <property type="entry name" value="Kinase-like_dom_sf"/>
</dbReference>
<proteinExistence type="predicted"/>
<evidence type="ECO:0000313" key="2">
    <source>
        <dbReference type="EMBL" id="KAK6950531.1"/>
    </source>
</evidence>
<dbReference type="Proteomes" id="UP001369815">
    <property type="component" value="Unassembled WGS sequence"/>
</dbReference>
<feature type="compositionally biased region" description="Acidic residues" evidence="1">
    <location>
        <begin position="499"/>
        <end position="508"/>
    </location>
</feature>
<comment type="caution">
    <text evidence="2">The sequence shown here is derived from an EMBL/GenBank/DDBJ whole genome shotgun (WGS) entry which is preliminary data.</text>
</comment>
<feature type="region of interest" description="Disordered" evidence="1">
    <location>
        <begin position="423"/>
        <end position="517"/>
    </location>
</feature>
<gene>
    <name evidence="2" type="ORF">Daesc_008859</name>
</gene>